<keyword evidence="22" id="KW-1185">Reference proteome</keyword>
<dbReference type="EMBL" id="FXYH01000030">
    <property type="protein sequence ID" value="SMX50345.1"/>
    <property type="molecule type" value="Genomic_DNA"/>
</dbReference>
<feature type="transmembrane region" description="Helical" evidence="17">
    <location>
        <begin position="33"/>
        <end position="54"/>
    </location>
</feature>
<dbReference type="InterPro" id="IPR005702">
    <property type="entry name" value="Wzc-like_C"/>
</dbReference>
<dbReference type="InterPro" id="IPR025669">
    <property type="entry name" value="AAA_dom"/>
</dbReference>
<evidence type="ECO:0000256" key="5">
    <source>
        <dbReference type="ARBA" id="ARBA00022475"/>
    </source>
</evidence>
<evidence type="ECO:0000256" key="17">
    <source>
        <dbReference type="SAM" id="Phobius"/>
    </source>
</evidence>
<evidence type="ECO:0000259" key="20">
    <source>
        <dbReference type="Pfam" id="PF13807"/>
    </source>
</evidence>
<feature type="transmembrane region" description="Helical" evidence="17">
    <location>
        <begin position="427"/>
        <end position="445"/>
    </location>
</feature>
<sequence>MAKNPTSSGTGTNSYSEDIDILSLVSVLWRGKWLIGFCMTLTILLGGYQAFVAATPKYVAVATLALQPQNDQVVDIESVVSGASTDTSALNTELVVLRSRTLMRYLVKELNLTEDPEFNAALREPPKFSSGQLRTALREFILSSLGRPEESTTPNADAQLNATIENVRGSISVINQRSTYVFVIRAKTGSPAKSKLIANTLARLYIQDQIDVKFQTTENAINWLSTRVVELEAELEEKEDTLKQRASEIDVTTTEAVEALYQQVRNLRDRLAQAEVDVSGKRNQVAYLEDLRAAEDYDLMAAAVQNPALSRNLAAANNGDQNARRVFLTRFDQSIEQAQSALLRAESQAEALQISLDRLDTNVAQQADQFIALQQLERDTEATRTLYETFLTRLKETSVQRGLHHADSRILSEAIPGGYVEPRKSRILLLSAIMGFVIGAAIIFFRQVRNNKFRTAEDLEAVTGLATHGQIPKMPLRKRNALIPYLRENPTSAAAESIRNMRTSLLLTGGENTPQVILSTSSVPGEGKTTQAVALAYSCSGLGKKVLLIEGDLRRRSLDNYFSAPTGVIAGLTSAVAGDVPVQDCIFTDESTNVDILLGEKSPPVNAADFFSSLAFENFLAELRETYDFIIIDAPPLLVVTDARILARLTDRIMFLVAWDKTDQHQVEASMAQLNLIESNRISPVLSLVDVKGMQRYGYGGRYGAYASYGNKYYSS</sequence>
<evidence type="ECO:0000256" key="4">
    <source>
        <dbReference type="ARBA" id="ARBA00011903"/>
    </source>
</evidence>
<evidence type="ECO:0000256" key="8">
    <source>
        <dbReference type="ARBA" id="ARBA00022692"/>
    </source>
</evidence>
<dbReference type="RefSeq" id="WP_097807005.1">
    <property type="nucleotide sequence ID" value="NZ_CBDIHF020000005.1"/>
</dbReference>
<keyword evidence="9" id="KW-0547">Nucleotide-binding</keyword>
<evidence type="ECO:0000313" key="21">
    <source>
        <dbReference type="EMBL" id="SMX50345.1"/>
    </source>
</evidence>
<keyword evidence="10 21" id="KW-0418">Kinase</keyword>
<keyword evidence="16" id="KW-0175">Coiled coil</keyword>
<protein>
    <recommendedName>
        <fullName evidence="4">non-specific protein-tyrosine kinase</fullName>
        <ecNumber evidence="4">2.7.10.2</ecNumber>
    </recommendedName>
</protein>
<dbReference type="GO" id="GO:0004715">
    <property type="term" value="F:non-membrane spanning protein tyrosine kinase activity"/>
    <property type="evidence" value="ECO:0007669"/>
    <property type="project" value="UniProtKB-EC"/>
</dbReference>
<evidence type="ECO:0000256" key="14">
    <source>
        <dbReference type="ARBA" id="ARBA00023137"/>
    </source>
</evidence>
<dbReference type="AlphaFoldDB" id="A0A238L5I8"/>
<evidence type="ECO:0000256" key="1">
    <source>
        <dbReference type="ARBA" id="ARBA00004429"/>
    </source>
</evidence>
<feature type="domain" description="AAA" evidence="19">
    <location>
        <begin position="525"/>
        <end position="647"/>
    </location>
</feature>
<evidence type="ECO:0000256" key="15">
    <source>
        <dbReference type="ARBA" id="ARBA00051245"/>
    </source>
</evidence>
<dbReference type="InterPro" id="IPR003856">
    <property type="entry name" value="LPS_length_determ_N"/>
</dbReference>
<evidence type="ECO:0000256" key="16">
    <source>
        <dbReference type="SAM" id="Coils"/>
    </source>
</evidence>
<organism evidence="21 22">
    <name type="scientific">Pelagimonas varians</name>
    <dbReference type="NCBI Taxonomy" id="696760"/>
    <lineage>
        <taxon>Bacteria</taxon>
        <taxon>Pseudomonadati</taxon>
        <taxon>Pseudomonadota</taxon>
        <taxon>Alphaproteobacteria</taxon>
        <taxon>Rhodobacterales</taxon>
        <taxon>Roseobacteraceae</taxon>
        <taxon>Pelagimonas</taxon>
    </lineage>
</organism>
<evidence type="ECO:0000313" key="22">
    <source>
        <dbReference type="Proteomes" id="UP000220836"/>
    </source>
</evidence>
<keyword evidence="8 17" id="KW-0812">Transmembrane</keyword>
<evidence type="ECO:0000256" key="9">
    <source>
        <dbReference type="ARBA" id="ARBA00022741"/>
    </source>
</evidence>
<dbReference type="PANTHER" id="PTHR32309:SF13">
    <property type="entry name" value="FERRIC ENTEROBACTIN TRANSPORT PROTEIN FEPE"/>
    <property type="match status" value="1"/>
</dbReference>
<evidence type="ECO:0000256" key="6">
    <source>
        <dbReference type="ARBA" id="ARBA00022519"/>
    </source>
</evidence>
<keyword evidence="5" id="KW-1003">Cell membrane</keyword>
<keyword evidence="13 17" id="KW-0472">Membrane</keyword>
<dbReference type="InterPro" id="IPR027417">
    <property type="entry name" value="P-loop_NTPase"/>
</dbReference>
<proteinExistence type="inferred from homology"/>
<dbReference type="GO" id="GO:0005524">
    <property type="term" value="F:ATP binding"/>
    <property type="evidence" value="ECO:0007669"/>
    <property type="project" value="UniProtKB-KW"/>
</dbReference>
<comment type="catalytic activity">
    <reaction evidence="15">
        <text>L-tyrosyl-[protein] + ATP = O-phospho-L-tyrosyl-[protein] + ADP + H(+)</text>
        <dbReference type="Rhea" id="RHEA:10596"/>
        <dbReference type="Rhea" id="RHEA-COMP:10136"/>
        <dbReference type="Rhea" id="RHEA-COMP:20101"/>
        <dbReference type="ChEBI" id="CHEBI:15378"/>
        <dbReference type="ChEBI" id="CHEBI:30616"/>
        <dbReference type="ChEBI" id="CHEBI:46858"/>
        <dbReference type="ChEBI" id="CHEBI:61978"/>
        <dbReference type="ChEBI" id="CHEBI:456216"/>
        <dbReference type="EC" id="2.7.10.2"/>
    </reaction>
</comment>
<accession>A0A238L5I8</accession>
<dbReference type="PANTHER" id="PTHR32309">
    <property type="entry name" value="TYROSINE-PROTEIN KINASE"/>
    <property type="match status" value="1"/>
</dbReference>
<name>A0A238L5I8_9RHOB</name>
<evidence type="ECO:0000256" key="11">
    <source>
        <dbReference type="ARBA" id="ARBA00022840"/>
    </source>
</evidence>
<evidence type="ECO:0000256" key="13">
    <source>
        <dbReference type="ARBA" id="ARBA00023136"/>
    </source>
</evidence>
<dbReference type="InterPro" id="IPR032807">
    <property type="entry name" value="GNVR"/>
</dbReference>
<dbReference type="OrthoDB" id="230260at2"/>
<dbReference type="Pfam" id="PF13807">
    <property type="entry name" value="GNVR"/>
    <property type="match status" value="1"/>
</dbReference>
<comment type="similarity">
    <text evidence="3">Belongs to the etk/wzc family.</text>
</comment>
<feature type="coiled-coil region" evidence="16">
    <location>
        <begin position="221"/>
        <end position="284"/>
    </location>
</feature>
<evidence type="ECO:0000256" key="2">
    <source>
        <dbReference type="ARBA" id="ARBA00007316"/>
    </source>
</evidence>
<dbReference type="InterPro" id="IPR050445">
    <property type="entry name" value="Bact_polysacc_biosynth/exp"/>
</dbReference>
<keyword evidence="6" id="KW-0997">Cell inner membrane</keyword>
<evidence type="ECO:0000256" key="12">
    <source>
        <dbReference type="ARBA" id="ARBA00022989"/>
    </source>
</evidence>
<dbReference type="Pfam" id="PF13614">
    <property type="entry name" value="AAA_31"/>
    <property type="match status" value="1"/>
</dbReference>
<dbReference type="EC" id="2.7.10.2" evidence="4"/>
<dbReference type="Gene3D" id="3.40.50.300">
    <property type="entry name" value="P-loop containing nucleotide triphosphate hydrolases"/>
    <property type="match status" value="1"/>
</dbReference>
<comment type="similarity">
    <text evidence="2">Belongs to the CpsD/CapB family.</text>
</comment>
<evidence type="ECO:0000256" key="7">
    <source>
        <dbReference type="ARBA" id="ARBA00022679"/>
    </source>
</evidence>
<keyword evidence="7 21" id="KW-0808">Transferase</keyword>
<dbReference type="NCBIfam" id="TIGR01007">
    <property type="entry name" value="eps_fam"/>
    <property type="match status" value="1"/>
</dbReference>
<reference evidence="21 22" key="1">
    <citation type="submission" date="2017-05" db="EMBL/GenBank/DDBJ databases">
        <authorList>
            <person name="Song R."/>
            <person name="Chenine A.L."/>
            <person name="Ruprecht R.M."/>
        </authorList>
    </citation>
    <scope>NUCLEOTIDE SEQUENCE [LARGE SCALE GENOMIC DNA]</scope>
    <source>
        <strain evidence="21 22">CECT 8663</strain>
    </source>
</reference>
<comment type="subcellular location">
    <subcellularLocation>
        <location evidence="1">Cell inner membrane</location>
        <topology evidence="1">Multi-pass membrane protein</topology>
    </subcellularLocation>
</comment>
<dbReference type="GO" id="GO:0005886">
    <property type="term" value="C:plasma membrane"/>
    <property type="evidence" value="ECO:0007669"/>
    <property type="project" value="UniProtKB-SubCell"/>
</dbReference>
<dbReference type="Pfam" id="PF02706">
    <property type="entry name" value="Wzz"/>
    <property type="match status" value="1"/>
</dbReference>
<evidence type="ECO:0000256" key="3">
    <source>
        <dbReference type="ARBA" id="ARBA00008883"/>
    </source>
</evidence>
<evidence type="ECO:0000256" key="10">
    <source>
        <dbReference type="ARBA" id="ARBA00022777"/>
    </source>
</evidence>
<keyword evidence="14" id="KW-0829">Tyrosine-protein kinase</keyword>
<dbReference type="CDD" id="cd05387">
    <property type="entry name" value="BY-kinase"/>
    <property type="match status" value="1"/>
</dbReference>
<gene>
    <name evidence="21" type="primary">wzc</name>
    <name evidence="21" type="ORF">PEV8663_04602</name>
</gene>
<dbReference type="SUPFAM" id="SSF52540">
    <property type="entry name" value="P-loop containing nucleoside triphosphate hydrolases"/>
    <property type="match status" value="1"/>
</dbReference>
<feature type="domain" description="Tyrosine-protein kinase G-rich" evidence="20">
    <location>
        <begin position="373"/>
        <end position="447"/>
    </location>
</feature>
<evidence type="ECO:0000259" key="19">
    <source>
        <dbReference type="Pfam" id="PF13614"/>
    </source>
</evidence>
<dbReference type="Proteomes" id="UP000220836">
    <property type="component" value="Unassembled WGS sequence"/>
</dbReference>
<feature type="coiled-coil region" evidence="16">
    <location>
        <begin position="328"/>
        <end position="369"/>
    </location>
</feature>
<keyword evidence="12 17" id="KW-1133">Transmembrane helix</keyword>
<evidence type="ECO:0000259" key="18">
    <source>
        <dbReference type="Pfam" id="PF02706"/>
    </source>
</evidence>
<keyword evidence="11" id="KW-0067">ATP-binding</keyword>
<feature type="domain" description="Polysaccharide chain length determinant N-terminal" evidence="18">
    <location>
        <begin position="17"/>
        <end position="110"/>
    </location>
</feature>